<reference evidence="5 6" key="1">
    <citation type="submission" date="2024-11" db="EMBL/GenBank/DDBJ databases">
        <title>The Natural Products Discovery Center: Release of the First 8490 Sequenced Strains for Exploring Actinobacteria Biosynthetic Diversity.</title>
        <authorList>
            <person name="Kalkreuter E."/>
            <person name="Kautsar S.A."/>
            <person name="Yang D."/>
            <person name="Bader C.D."/>
            <person name="Teijaro C.N."/>
            <person name="Fluegel L."/>
            <person name="Davis C.M."/>
            <person name="Simpson J.R."/>
            <person name="Lauterbach L."/>
            <person name="Steele A.D."/>
            <person name="Gui C."/>
            <person name="Meng S."/>
            <person name="Li G."/>
            <person name="Viehrig K."/>
            <person name="Ye F."/>
            <person name="Su P."/>
            <person name="Kiefer A.F."/>
            <person name="Nichols A."/>
            <person name="Cepeda A.J."/>
            <person name="Yan W."/>
            <person name="Fan B."/>
            <person name="Jiang Y."/>
            <person name="Adhikari A."/>
            <person name="Zheng C.-J."/>
            <person name="Schuster L."/>
            <person name="Cowan T.M."/>
            <person name="Smanski M.J."/>
            <person name="Chevrette M.G."/>
            <person name="De Carvalho L.P.S."/>
            <person name="Shen B."/>
        </authorList>
    </citation>
    <scope>NUCLEOTIDE SEQUENCE [LARGE SCALE GENOMIC DNA]</scope>
    <source>
        <strain evidence="5 6">NPDC020863</strain>
    </source>
</reference>
<dbReference type="Proteomes" id="UP001620295">
    <property type="component" value="Unassembled WGS sequence"/>
</dbReference>
<evidence type="ECO:0000313" key="6">
    <source>
        <dbReference type="Proteomes" id="UP001620295"/>
    </source>
</evidence>
<accession>A0ABW8LY70</accession>
<feature type="transmembrane region" description="Helical" evidence="3">
    <location>
        <begin position="274"/>
        <end position="293"/>
    </location>
</feature>
<dbReference type="Pfam" id="PF13490">
    <property type="entry name" value="zf-HC2"/>
    <property type="match status" value="1"/>
</dbReference>
<dbReference type="InterPro" id="IPR027383">
    <property type="entry name" value="Znf_put"/>
</dbReference>
<comment type="caution">
    <text evidence="5">The sequence shown here is derived from an EMBL/GenBank/DDBJ whole genome shotgun (WGS) entry which is preliminary data.</text>
</comment>
<organism evidence="5 6">
    <name type="scientific">Streptomyces milbemycinicus</name>
    <dbReference type="NCBI Taxonomy" id="476552"/>
    <lineage>
        <taxon>Bacteria</taxon>
        <taxon>Bacillati</taxon>
        <taxon>Actinomycetota</taxon>
        <taxon>Actinomycetes</taxon>
        <taxon>Kitasatosporales</taxon>
        <taxon>Streptomycetaceae</taxon>
        <taxon>Streptomyces</taxon>
    </lineage>
</organism>
<keyword evidence="3" id="KW-0812">Transmembrane</keyword>
<evidence type="ECO:0000256" key="3">
    <source>
        <dbReference type="SAM" id="Phobius"/>
    </source>
</evidence>
<keyword evidence="2" id="KW-0804">Transcription</keyword>
<keyword evidence="6" id="KW-1185">Reference proteome</keyword>
<feature type="transmembrane region" description="Helical" evidence="3">
    <location>
        <begin position="246"/>
        <end position="267"/>
    </location>
</feature>
<dbReference type="RefSeq" id="WP_358627917.1">
    <property type="nucleotide sequence ID" value="NZ_JBFAEV010000001.1"/>
</dbReference>
<dbReference type="EMBL" id="JBJDQH010000015">
    <property type="protein sequence ID" value="MFK4270874.1"/>
    <property type="molecule type" value="Genomic_DNA"/>
</dbReference>
<feature type="transmembrane region" description="Helical" evidence="3">
    <location>
        <begin position="178"/>
        <end position="197"/>
    </location>
</feature>
<protein>
    <submittedName>
        <fullName evidence="5">Zf-HC2 domain-containing protein</fullName>
    </submittedName>
</protein>
<feature type="domain" description="Putative zinc-finger" evidence="4">
    <location>
        <begin position="26"/>
        <end position="50"/>
    </location>
</feature>
<keyword evidence="3" id="KW-0472">Membrane</keyword>
<keyword evidence="1" id="KW-0805">Transcription regulation</keyword>
<name>A0ABW8LY70_9ACTN</name>
<dbReference type="InterPro" id="IPR041916">
    <property type="entry name" value="Anti_sigma_zinc_sf"/>
</dbReference>
<feature type="transmembrane region" description="Helical" evidence="3">
    <location>
        <begin position="218"/>
        <end position="240"/>
    </location>
</feature>
<gene>
    <name evidence="5" type="ORF">ACI2L5_39000</name>
</gene>
<proteinExistence type="predicted"/>
<feature type="transmembrane region" description="Helical" evidence="3">
    <location>
        <begin position="313"/>
        <end position="338"/>
    </location>
</feature>
<sequence length="349" mass="34503">MTLRRLTKRGSHAAAWHVTPAHAASYADGSLPETDAWSVEKHVESCAACAEHVSAAVRAGAAAPALADVRAAVLAFAEAGAEAEAAVGAGASPAPGSPWPAAVGGTAAAPRSATVPADSRAPGRRRFRLRLGAVRGPRGWVAWAAGPAVRGPWLVAMLVTGVVAAGAARAAGVSGVRPLLLALAPVLPSAGVAVSYGRHADPMHELAASTPSGGLRLLLTRTAAVLAVSVPLLTLVGQLLPAAAGAPAASAWLLPGLALTLAALALASYVGCRIATCAVTAGWLLAVGAPALLAGPADGERLSLADSMSDSLAAVLSGPAAQSCWAAAAAVCAGLLALRRTSFDHLERL</sequence>
<evidence type="ECO:0000259" key="4">
    <source>
        <dbReference type="Pfam" id="PF13490"/>
    </source>
</evidence>
<evidence type="ECO:0000256" key="2">
    <source>
        <dbReference type="ARBA" id="ARBA00023163"/>
    </source>
</evidence>
<feature type="transmembrane region" description="Helical" evidence="3">
    <location>
        <begin position="153"/>
        <end position="172"/>
    </location>
</feature>
<dbReference type="Gene3D" id="1.10.10.1320">
    <property type="entry name" value="Anti-sigma factor, zinc-finger domain"/>
    <property type="match status" value="1"/>
</dbReference>
<evidence type="ECO:0000256" key="1">
    <source>
        <dbReference type="ARBA" id="ARBA00023015"/>
    </source>
</evidence>
<evidence type="ECO:0000313" key="5">
    <source>
        <dbReference type="EMBL" id="MFK4270874.1"/>
    </source>
</evidence>
<keyword evidence="3" id="KW-1133">Transmembrane helix</keyword>